<reference evidence="1 2" key="1">
    <citation type="journal article" date="2019" name="Commun. Biol.">
        <title>The bagworm genome reveals a unique fibroin gene that provides high tensile strength.</title>
        <authorList>
            <person name="Kono N."/>
            <person name="Nakamura H."/>
            <person name="Ohtoshi R."/>
            <person name="Tomita M."/>
            <person name="Numata K."/>
            <person name="Arakawa K."/>
        </authorList>
    </citation>
    <scope>NUCLEOTIDE SEQUENCE [LARGE SCALE GENOMIC DNA]</scope>
</reference>
<dbReference type="EMBL" id="BGZK01000377">
    <property type="protein sequence ID" value="GBP40170.1"/>
    <property type="molecule type" value="Genomic_DNA"/>
</dbReference>
<name>A0A4C1VNR1_EUMVA</name>
<dbReference type="Proteomes" id="UP000299102">
    <property type="component" value="Unassembled WGS sequence"/>
</dbReference>
<evidence type="ECO:0000313" key="2">
    <source>
        <dbReference type="Proteomes" id="UP000299102"/>
    </source>
</evidence>
<sequence length="112" mass="13169">MGRTLYVSSKLTYIMTNTRVWSDASWTMGRTLYVSSKPTYIMTNMSVWSDASVNNGPYFVRKQQANLYNDEHAWSDASWTMGRTYVSSKPTYNDEYECMERRLREQWAVLCT</sequence>
<protein>
    <submittedName>
        <fullName evidence="1">Uncharacterized protein</fullName>
    </submittedName>
</protein>
<organism evidence="1 2">
    <name type="scientific">Eumeta variegata</name>
    <name type="common">Bagworm moth</name>
    <name type="synonym">Eumeta japonica</name>
    <dbReference type="NCBI Taxonomy" id="151549"/>
    <lineage>
        <taxon>Eukaryota</taxon>
        <taxon>Metazoa</taxon>
        <taxon>Ecdysozoa</taxon>
        <taxon>Arthropoda</taxon>
        <taxon>Hexapoda</taxon>
        <taxon>Insecta</taxon>
        <taxon>Pterygota</taxon>
        <taxon>Neoptera</taxon>
        <taxon>Endopterygota</taxon>
        <taxon>Lepidoptera</taxon>
        <taxon>Glossata</taxon>
        <taxon>Ditrysia</taxon>
        <taxon>Tineoidea</taxon>
        <taxon>Psychidae</taxon>
        <taxon>Oiketicinae</taxon>
        <taxon>Eumeta</taxon>
    </lineage>
</organism>
<evidence type="ECO:0000313" key="1">
    <source>
        <dbReference type="EMBL" id="GBP40170.1"/>
    </source>
</evidence>
<dbReference type="AlphaFoldDB" id="A0A4C1VNR1"/>
<keyword evidence="2" id="KW-1185">Reference proteome</keyword>
<accession>A0A4C1VNR1</accession>
<proteinExistence type="predicted"/>
<gene>
    <name evidence="1" type="ORF">EVAR_20314_1</name>
</gene>
<comment type="caution">
    <text evidence="1">The sequence shown here is derived from an EMBL/GenBank/DDBJ whole genome shotgun (WGS) entry which is preliminary data.</text>
</comment>